<evidence type="ECO:0000313" key="2">
    <source>
        <dbReference type="EMBL" id="PKI73412.1"/>
    </source>
</evidence>
<evidence type="ECO:0008006" key="4">
    <source>
        <dbReference type="Google" id="ProtNLM"/>
    </source>
</evidence>
<dbReference type="EMBL" id="PGOL01000276">
    <property type="protein sequence ID" value="PKI73412.1"/>
    <property type="molecule type" value="Genomic_DNA"/>
</dbReference>
<proteinExistence type="predicted"/>
<evidence type="ECO:0000256" key="1">
    <source>
        <dbReference type="SAM" id="MobiDB-lite"/>
    </source>
</evidence>
<protein>
    <recommendedName>
        <fullName evidence="4">Retrotransposon gag domain-containing protein</fullName>
    </recommendedName>
</protein>
<accession>A0A2I0KY66</accession>
<feature type="region of interest" description="Disordered" evidence="1">
    <location>
        <begin position="178"/>
        <end position="202"/>
    </location>
</feature>
<dbReference type="AlphaFoldDB" id="A0A2I0KY66"/>
<evidence type="ECO:0000313" key="3">
    <source>
        <dbReference type="Proteomes" id="UP000233551"/>
    </source>
</evidence>
<comment type="caution">
    <text evidence="2">The sequence shown here is derived from an EMBL/GenBank/DDBJ whole genome shotgun (WGS) entry which is preliminary data.</text>
</comment>
<name>A0A2I0KY66_PUNGR</name>
<reference evidence="2 3" key="1">
    <citation type="submission" date="2017-11" db="EMBL/GenBank/DDBJ databases">
        <title>De-novo sequencing of pomegranate (Punica granatum L.) genome.</title>
        <authorList>
            <person name="Akparov Z."/>
            <person name="Amiraslanov A."/>
            <person name="Hajiyeva S."/>
            <person name="Abbasov M."/>
            <person name="Kaur K."/>
            <person name="Hamwieh A."/>
            <person name="Solovyev V."/>
            <person name="Salamov A."/>
            <person name="Braich B."/>
            <person name="Kosarev P."/>
            <person name="Mahmoud A."/>
            <person name="Hajiyev E."/>
            <person name="Babayeva S."/>
            <person name="Izzatullayeva V."/>
            <person name="Mammadov A."/>
            <person name="Mammadov A."/>
            <person name="Sharifova S."/>
            <person name="Ojaghi J."/>
            <person name="Eynullazada K."/>
            <person name="Bayramov B."/>
            <person name="Abdulazimova A."/>
            <person name="Shahmuradov I."/>
        </authorList>
    </citation>
    <scope>NUCLEOTIDE SEQUENCE [LARGE SCALE GENOMIC DNA]</scope>
    <source>
        <strain evidence="3">cv. AG2017</strain>
        <tissue evidence="2">Leaf</tissue>
    </source>
</reference>
<dbReference type="Proteomes" id="UP000233551">
    <property type="component" value="Unassembled WGS sequence"/>
</dbReference>
<sequence>MGESSAILNHAVNKQNGKPSKLEYRKGVRDIGPHVYPVPLDPGDSTALDLRVVNNEIRVRTPTVGPIPWAPSTHALEGVDTPTLPTMHAPVVYQDSLMGLALDWFMSLKTAVIPMWADVSWRFIDQYQYCAETAPTLLELSTREMAEGQKFEDYATKRRAQAAKHVLPISELSRIEGPTGRMEMESSRRATTGASSIGGRKGKETSVNAINLRRQGSQQYSMNFTPTPPAAQSYDPPLAQYQQQYYSAPSPLLPLPTPQQEMIEKREHLFNAVKPPNVQNNPLPDHDSSSNLTVNMIDLCTGGKDETQEGEPTSP</sequence>
<gene>
    <name evidence="2" type="ORF">CRG98_006182</name>
</gene>
<organism evidence="2 3">
    <name type="scientific">Punica granatum</name>
    <name type="common">Pomegranate</name>
    <dbReference type="NCBI Taxonomy" id="22663"/>
    <lineage>
        <taxon>Eukaryota</taxon>
        <taxon>Viridiplantae</taxon>
        <taxon>Streptophyta</taxon>
        <taxon>Embryophyta</taxon>
        <taxon>Tracheophyta</taxon>
        <taxon>Spermatophyta</taxon>
        <taxon>Magnoliopsida</taxon>
        <taxon>eudicotyledons</taxon>
        <taxon>Gunneridae</taxon>
        <taxon>Pentapetalae</taxon>
        <taxon>rosids</taxon>
        <taxon>malvids</taxon>
        <taxon>Myrtales</taxon>
        <taxon>Lythraceae</taxon>
        <taxon>Punica</taxon>
    </lineage>
</organism>
<keyword evidence="3" id="KW-1185">Reference proteome</keyword>